<dbReference type="GO" id="GO:0051539">
    <property type="term" value="F:4 iron, 4 sulfur cluster binding"/>
    <property type="evidence" value="ECO:0007669"/>
    <property type="project" value="UniProtKB-KW"/>
</dbReference>
<dbReference type="EMBL" id="SJKA01000003">
    <property type="protein sequence ID" value="TCC37242.1"/>
    <property type="molecule type" value="Genomic_DNA"/>
</dbReference>
<dbReference type="GO" id="GO:0016491">
    <property type="term" value="F:oxidoreductase activity"/>
    <property type="evidence" value="ECO:0007669"/>
    <property type="project" value="UniProtKB-KW"/>
</dbReference>
<dbReference type="AlphaFoldDB" id="A0A4V2M4U0"/>
<keyword evidence="5" id="KW-0411">Iron-sulfur</keyword>
<keyword evidence="7" id="KW-1185">Reference proteome</keyword>
<keyword evidence="2" id="KW-0479">Metal-binding</keyword>
<dbReference type="Proteomes" id="UP000292695">
    <property type="component" value="Unassembled WGS sequence"/>
</dbReference>
<proteinExistence type="predicted"/>
<dbReference type="PANTHER" id="PTHR43498">
    <property type="entry name" value="FERREDOXIN:COB-COM HETERODISULFIDE REDUCTASE SUBUNIT A"/>
    <property type="match status" value="1"/>
</dbReference>
<dbReference type="OrthoDB" id="287984at2"/>
<evidence type="ECO:0000256" key="1">
    <source>
        <dbReference type="ARBA" id="ARBA00022485"/>
    </source>
</evidence>
<protein>
    <submittedName>
        <fullName evidence="6">FAD-dependent oxidoreductase</fullName>
    </submittedName>
</protein>
<dbReference type="Gene3D" id="3.50.50.60">
    <property type="entry name" value="FAD/NAD(P)-binding domain"/>
    <property type="match status" value="1"/>
</dbReference>
<evidence type="ECO:0000313" key="6">
    <source>
        <dbReference type="EMBL" id="TCC37242.1"/>
    </source>
</evidence>
<dbReference type="GO" id="GO:0046872">
    <property type="term" value="F:metal ion binding"/>
    <property type="evidence" value="ECO:0007669"/>
    <property type="project" value="UniProtKB-KW"/>
</dbReference>
<organism evidence="6 7">
    <name type="scientific">Kribbella sindirgiensis</name>
    <dbReference type="NCBI Taxonomy" id="1124744"/>
    <lineage>
        <taxon>Bacteria</taxon>
        <taxon>Bacillati</taxon>
        <taxon>Actinomycetota</taxon>
        <taxon>Actinomycetes</taxon>
        <taxon>Propionibacteriales</taxon>
        <taxon>Kribbellaceae</taxon>
        <taxon>Kribbella</taxon>
    </lineage>
</organism>
<comment type="caution">
    <text evidence="6">The sequence shown here is derived from an EMBL/GenBank/DDBJ whole genome shotgun (WGS) entry which is preliminary data.</text>
</comment>
<dbReference type="InterPro" id="IPR036188">
    <property type="entry name" value="FAD/NAD-bd_sf"/>
</dbReference>
<keyword evidence="3" id="KW-0560">Oxidoreductase</keyword>
<name>A0A4V2M4U0_9ACTN</name>
<dbReference type="PANTHER" id="PTHR43498:SF1">
    <property type="entry name" value="COB--COM HETERODISULFIDE REDUCTASE IRON-SULFUR SUBUNIT A"/>
    <property type="match status" value="1"/>
</dbReference>
<dbReference type="Pfam" id="PF12831">
    <property type="entry name" value="FAD_oxidored"/>
    <property type="match status" value="1"/>
</dbReference>
<keyword evidence="1" id="KW-0004">4Fe-4S</keyword>
<keyword evidence="4" id="KW-0408">Iron</keyword>
<evidence type="ECO:0000256" key="4">
    <source>
        <dbReference type="ARBA" id="ARBA00023004"/>
    </source>
</evidence>
<evidence type="ECO:0000256" key="2">
    <source>
        <dbReference type="ARBA" id="ARBA00022723"/>
    </source>
</evidence>
<sequence length="561" mass="60700">MSSPPVAHHRTLAPSTAVNSLLQADFECVNYLLIISTQADTTVRMTLALEGLQYHRRAPAAEPEGPIDADVVVYGATSGGVTAAVRAARSGLRVVLLAFDDRVGGMTASGLGETDVGDARTIGGLARAFYAEVAAAYHAPDPHWKVEAHVAEEIFLRWLADAGVVLRRRRHLLDVTKTGNRITELRTDDGSSYRAQVYVDASYEGDLLAAAGVSYTVGRESSATYGESIAGVQHSINHQFERPVDPYVVPGQPSSGLLPGISAEPYGAVGSGDRHVQAYNFRLHVTNGSDRIPFPRPEGYDASRYELLRRYLEAGIYELYGRTTRVHGRVFDMNNHGAFSSDHIGAGDEWPEAGYARREEIFQDHVRYQAGLLYYLSTSADLPAEVRAATQAFGLAPGEFRQTSHWPHQLYVREGRRMLAEHVVTEHEATGRIVAPDPIAVASYVMDSHNARRVLVDGNPRNEGNVQVPLARPFGISFRSIVPRISECANLLVAAAVSASHVAFASVRMEPVFMTVGEAAGCAASLAASARIAVQDVEYDVLRRDLTGSGGIVGWPRGEAA</sequence>
<accession>A0A4V2M4U0</accession>
<reference evidence="6 7" key="1">
    <citation type="submission" date="2019-02" db="EMBL/GenBank/DDBJ databases">
        <title>Kribbella capetownensis sp. nov. and Kribbella speibonae sp. nov., isolated from soil.</title>
        <authorList>
            <person name="Curtis S.M."/>
            <person name="Norton I."/>
            <person name="Everest G.J."/>
            <person name="Meyers P.R."/>
        </authorList>
    </citation>
    <scope>NUCLEOTIDE SEQUENCE [LARGE SCALE GENOMIC DNA]</scope>
    <source>
        <strain evidence="6 7">DSM 27082</strain>
    </source>
</reference>
<gene>
    <name evidence="6" type="ORF">E0H50_11355</name>
</gene>
<dbReference type="InterPro" id="IPR039650">
    <property type="entry name" value="HdrA-like"/>
</dbReference>
<evidence type="ECO:0000256" key="3">
    <source>
        <dbReference type="ARBA" id="ARBA00023002"/>
    </source>
</evidence>
<evidence type="ECO:0000313" key="7">
    <source>
        <dbReference type="Proteomes" id="UP000292695"/>
    </source>
</evidence>
<dbReference type="SUPFAM" id="SSF51905">
    <property type="entry name" value="FAD/NAD(P)-binding domain"/>
    <property type="match status" value="1"/>
</dbReference>
<evidence type="ECO:0000256" key="5">
    <source>
        <dbReference type="ARBA" id="ARBA00023014"/>
    </source>
</evidence>